<protein>
    <recommendedName>
        <fullName evidence="5">Secreted protein</fullName>
    </recommendedName>
</protein>
<dbReference type="PANTHER" id="PTHR35559:SF1">
    <property type="entry name" value="CHITIN-BINDING TYPE-4 DOMAIN-CONTAINING PROTEIN"/>
    <property type="match status" value="1"/>
</dbReference>
<dbReference type="AlphaFoldDB" id="A0A9P6QC94"/>
<gene>
    <name evidence="3" type="ORF">DFQ27_001105</name>
</gene>
<evidence type="ECO:0000256" key="1">
    <source>
        <dbReference type="SAM" id="MobiDB-lite"/>
    </source>
</evidence>
<dbReference type="PANTHER" id="PTHR35559">
    <property type="entry name" value="CHITIN-BINDING TYPE-4 DOMAIN-CONTAINING PROTEIN"/>
    <property type="match status" value="1"/>
</dbReference>
<comment type="caution">
    <text evidence="3">The sequence shown here is derived from an EMBL/GenBank/DDBJ whole genome shotgun (WGS) entry which is preliminary data.</text>
</comment>
<evidence type="ECO:0000256" key="2">
    <source>
        <dbReference type="SAM" id="SignalP"/>
    </source>
</evidence>
<dbReference type="Proteomes" id="UP000807716">
    <property type="component" value="Unassembled WGS sequence"/>
</dbReference>
<evidence type="ECO:0000313" key="3">
    <source>
        <dbReference type="EMBL" id="KAG0264653.1"/>
    </source>
</evidence>
<evidence type="ECO:0000313" key="4">
    <source>
        <dbReference type="Proteomes" id="UP000807716"/>
    </source>
</evidence>
<dbReference type="OrthoDB" id="165036at2759"/>
<feature type="chain" id="PRO_5040184594" description="Secreted protein" evidence="2">
    <location>
        <begin position="23"/>
        <end position="258"/>
    </location>
</feature>
<keyword evidence="2" id="KW-0732">Signal</keyword>
<sequence length="258" mass="28532">MIFRHALLATASCAFLATLIEAHSWADCVDWRFNDPAKPGWTDKHGKCFGWARQFPYKSKVLFGDLDSDSPNRHYQQDPSNFAPCSDERRGRETGADETRQNPISNAYVGDFGPMATTEAGKDICVRWPAKNHAVKSEEDRGVFINMPPTPLPKDPETQAEFTKYNIAKLPYKNCNHIDGDSDHTPCGGCFNIPANSTEGYYVVQWRWELNDNEWYTSCWDLLVKAPVKAPATGGGGGGSSLTSVNAGTSLFAQLAES</sequence>
<organism evidence="3 4">
    <name type="scientific">Actinomortierella ambigua</name>
    <dbReference type="NCBI Taxonomy" id="1343610"/>
    <lineage>
        <taxon>Eukaryota</taxon>
        <taxon>Fungi</taxon>
        <taxon>Fungi incertae sedis</taxon>
        <taxon>Mucoromycota</taxon>
        <taxon>Mortierellomycotina</taxon>
        <taxon>Mortierellomycetes</taxon>
        <taxon>Mortierellales</taxon>
        <taxon>Mortierellaceae</taxon>
        <taxon>Actinomortierella</taxon>
    </lineage>
</organism>
<reference evidence="3" key="1">
    <citation type="journal article" date="2020" name="Fungal Divers.">
        <title>Resolving the Mortierellaceae phylogeny through synthesis of multi-gene phylogenetics and phylogenomics.</title>
        <authorList>
            <person name="Vandepol N."/>
            <person name="Liber J."/>
            <person name="Desiro A."/>
            <person name="Na H."/>
            <person name="Kennedy M."/>
            <person name="Barry K."/>
            <person name="Grigoriev I.V."/>
            <person name="Miller A.N."/>
            <person name="O'Donnell K."/>
            <person name="Stajich J.E."/>
            <person name="Bonito G."/>
        </authorList>
    </citation>
    <scope>NUCLEOTIDE SEQUENCE</scope>
    <source>
        <strain evidence="3">BC1065</strain>
    </source>
</reference>
<name>A0A9P6QC94_9FUNG</name>
<feature type="signal peptide" evidence="2">
    <location>
        <begin position="1"/>
        <end position="22"/>
    </location>
</feature>
<evidence type="ECO:0008006" key="5">
    <source>
        <dbReference type="Google" id="ProtNLM"/>
    </source>
</evidence>
<proteinExistence type="predicted"/>
<accession>A0A9P6QC94</accession>
<feature type="region of interest" description="Disordered" evidence="1">
    <location>
        <begin position="68"/>
        <end position="111"/>
    </location>
</feature>
<dbReference type="EMBL" id="JAAAJB010000134">
    <property type="protein sequence ID" value="KAG0264653.1"/>
    <property type="molecule type" value="Genomic_DNA"/>
</dbReference>
<feature type="compositionally biased region" description="Basic and acidic residues" evidence="1">
    <location>
        <begin position="86"/>
        <end position="100"/>
    </location>
</feature>
<keyword evidence="4" id="KW-1185">Reference proteome</keyword>